<organism evidence="1 2">
    <name type="scientific">Exocentrus adspersus</name>
    <dbReference type="NCBI Taxonomy" id="1586481"/>
    <lineage>
        <taxon>Eukaryota</taxon>
        <taxon>Metazoa</taxon>
        <taxon>Ecdysozoa</taxon>
        <taxon>Arthropoda</taxon>
        <taxon>Hexapoda</taxon>
        <taxon>Insecta</taxon>
        <taxon>Pterygota</taxon>
        <taxon>Neoptera</taxon>
        <taxon>Endopterygota</taxon>
        <taxon>Coleoptera</taxon>
        <taxon>Polyphaga</taxon>
        <taxon>Cucujiformia</taxon>
        <taxon>Chrysomeloidea</taxon>
        <taxon>Cerambycidae</taxon>
        <taxon>Lamiinae</taxon>
        <taxon>Acanthocinini</taxon>
        <taxon>Exocentrus</taxon>
    </lineage>
</organism>
<dbReference type="EMBL" id="JANEYG010000066">
    <property type="protein sequence ID" value="KAJ8914697.1"/>
    <property type="molecule type" value="Genomic_DNA"/>
</dbReference>
<evidence type="ECO:0000313" key="2">
    <source>
        <dbReference type="Proteomes" id="UP001159042"/>
    </source>
</evidence>
<dbReference type="AlphaFoldDB" id="A0AAV8VKK6"/>
<gene>
    <name evidence="1" type="ORF">NQ315_017396</name>
</gene>
<evidence type="ECO:0000313" key="1">
    <source>
        <dbReference type="EMBL" id="KAJ8914697.1"/>
    </source>
</evidence>
<protein>
    <submittedName>
        <fullName evidence="1">Uncharacterized protein</fullName>
    </submittedName>
</protein>
<reference evidence="1 2" key="1">
    <citation type="journal article" date="2023" name="Insect Mol. Biol.">
        <title>Genome sequencing provides insights into the evolution of gene families encoding plant cell wall-degrading enzymes in longhorned beetles.</title>
        <authorList>
            <person name="Shin N.R."/>
            <person name="Okamura Y."/>
            <person name="Kirsch R."/>
            <person name="Pauchet Y."/>
        </authorList>
    </citation>
    <scope>NUCLEOTIDE SEQUENCE [LARGE SCALE GENOMIC DNA]</scope>
    <source>
        <strain evidence="1">EAD_L_NR</strain>
    </source>
</reference>
<accession>A0AAV8VKK6</accession>
<dbReference type="Proteomes" id="UP001159042">
    <property type="component" value="Unassembled WGS sequence"/>
</dbReference>
<keyword evidence="2" id="KW-1185">Reference proteome</keyword>
<sequence length="79" mass="9157">MHRIGLAEDAEYRLCMEDDETAEHVLCTCPAADRTRFSIEILKFYPRNRSNGFLLDAPDDLLIASENCYNFRNSWLLSV</sequence>
<proteinExistence type="predicted"/>
<comment type="caution">
    <text evidence="1">The sequence shown here is derived from an EMBL/GenBank/DDBJ whole genome shotgun (WGS) entry which is preliminary data.</text>
</comment>
<name>A0AAV8VKK6_9CUCU</name>